<name>A0ACB6ZM40_THEGA</name>
<feature type="non-terminal residue" evidence="1">
    <location>
        <position position="1"/>
    </location>
</feature>
<gene>
    <name evidence="1" type="ORF">BDM02DRAFT_3083385</name>
</gene>
<organism evidence="1 2">
    <name type="scientific">Thelephora ganbajun</name>
    <name type="common">Ganba fungus</name>
    <dbReference type="NCBI Taxonomy" id="370292"/>
    <lineage>
        <taxon>Eukaryota</taxon>
        <taxon>Fungi</taxon>
        <taxon>Dikarya</taxon>
        <taxon>Basidiomycota</taxon>
        <taxon>Agaricomycotina</taxon>
        <taxon>Agaricomycetes</taxon>
        <taxon>Thelephorales</taxon>
        <taxon>Thelephoraceae</taxon>
        <taxon>Thelephora</taxon>
    </lineage>
</organism>
<comment type="caution">
    <text evidence="1">The sequence shown here is derived from an EMBL/GenBank/DDBJ whole genome shotgun (WGS) entry which is preliminary data.</text>
</comment>
<dbReference type="EMBL" id="MU117984">
    <property type="protein sequence ID" value="KAF9650473.1"/>
    <property type="molecule type" value="Genomic_DNA"/>
</dbReference>
<accession>A0ACB6ZM40</accession>
<evidence type="ECO:0000313" key="1">
    <source>
        <dbReference type="EMBL" id="KAF9650473.1"/>
    </source>
</evidence>
<keyword evidence="2" id="KW-1185">Reference proteome</keyword>
<evidence type="ECO:0000313" key="2">
    <source>
        <dbReference type="Proteomes" id="UP000886501"/>
    </source>
</evidence>
<reference evidence="1" key="2">
    <citation type="journal article" date="2020" name="Nat. Commun.">
        <title>Large-scale genome sequencing of mycorrhizal fungi provides insights into the early evolution of symbiotic traits.</title>
        <authorList>
            <person name="Miyauchi S."/>
            <person name="Kiss E."/>
            <person name="Kuo A."/>
            <person name="Drula E."/>
            <person name="Kohler A."/>
            <person name="Sanchez-Garcia M."/>
            <person name="Morin E."/>
            <person name="Andreopoulos B."/>
            <person name="Barry K.W."/>
            <person name="Bonito G."/>
            <person name="Buee M."/>
            <person name="Carver A."/>
            <person name="Chen C."/>
            <person name="Cichocki N."/>
            <person name="Clum A."/>
            <person name="Culley D."/>
            <person name="Crous P.W."/>
            <person name="Fauchery L."/>
            <person name="Girlanda M."/>
            <person name="Hayes R.D."/>
            <person name="Keri Z."/>
            <person name="LaButti K."/>
            <person name="Lipzen A."/>
            <person name="Lombard V."/>
            <person name="Magnuson J."/>
            <person name="Maillard F."/>
            <person name="Murat C."/>
            <person name="Nolan M."/>
            <person name="Ohm R.A."/>
            <person name="Pangilinan J."/>
            <person name="Pereira M.F."/>
            <person name="Perotto S."/>
            <person name="Peter M."/>
            <person name="Pfister S."/>
            <person name="Riley R."/>
            <person name="Sitrit Y."/>
            <person name="Stielow J.B."/>
            <person name="Szollosi G."/>
            <person name="Zifcakova L."/>
            <person name="Stursova M."/>
            <person name="Spatafora J.W."/>
            <person name="Tedersoo L."/>
            <person name="Vaario L.M."/>
            <person name="Yamada A."/>
            <person name="Yan M."/>
            <person name="Wang P."/>
            <person name="Xu J."/>
            <person name="Bruns T."/>
            <person name="Baldrian P."/>
            <person name="Vilgalys R."/>
            <person name="Dunand C."/>
            <person name="Henrissat B."/>
            <person name="Grigoriev I.V."/>
            <person name="Hibbett D."/>
            <person name="Nagy L.G."/>
            <person name="Martin F.M."/>
        </authorList>
    </citation>
    <scope>NUCLEOTIDE SEQUENCE</scope>
    <source>
        <strain evidence="1">P2</strain>
    </source>
</reference>
<dbReference type="Proteomes" id="UP000886501">
    <property type="component" value="Unassembled WGS sequence"/>
</dbReference>
<proteinExistence type="predicted"/>
<sequence length="288" mass="31747">GTHKCTYDRCTFSGSHKAVEIHMMDRHLIYPPKHNKDKQHDWDADPSLKGHVLPGTNIALNTPEDIEAWIAERKKRFPTANHVAEKKAKLEEAIARGQLPFDANPRFPKRPRLEGPDYGANRGHRNGRGRRRKNGRSSGRDGVANSKISATPNQATPESSSLQPSPPAQFPASVLPEDYDSSDSDDAPPEALSTKAVKNAVAEPLPLPETSRDAEIKPSIGEKPIGSRRPTARQPRGPPPIPFGQKTSLLRNLLLPEIRNTVSNLSQAIRFLVDNDFLENVELEPGDA</sequence>
<reference evidence="1" key="1">
    <citation type="submission" date="2019-10" db="EMBL/GenBank/DDBJ databases">
        <authorList>
            <consortium name="DOE Joint Genome Institute"/>
            <person name="Kuo A."/>
            <person name="Miyauchi S."/>
            <person name="Kiss E."/>
            <person name="Drula E."/>
            <person name="Kohler A."/>
            <person name="Sanchez-Garcia M."/>
            <person name="Andreopoulos B."/>
            <person name="Barry K.W."/>
            <person name="Bonito G."/>
            <person name="Buee M."/>
            <person name="Carver A."/>
            <person name="Chen C."/>
            <person name="Cichocki N."/>
            <person name="Clum A."/>
            <person name="Culley D."/>
            <person name="Crous P.W."/>
            <person name="Fauchery L."/>
            <person name="Girlanda M."/>
            <person name="Hayes R."/>
            <person name="Keri Z."/>
            <person name="Labutti K."/>
            <person name="Lipzen A."/>
            <person name="Lombard V."/>
            <person name="Magnuson J."/>
            <person name="Maillard F."/>
            <person name="Morin E."/>
            <person name="Murat C."/>
            <person name="Nolan M."/>
            <person name="Ohm R."/>
            <person name="Pangilinan J."/>
            <person name="Pereira M."/>
            <person name="Perotto S."/>
            <person name="Peter M."/>
            <person name="Riley R."/>
            <person name="Sitrit Y."/>
            <person name="Stielow B."/>
            <person name="Szollosi G."/>
            <person name="Zifcakova L."/>
            <person name="Stursova M."/>
            <person name="Spatafora J.W."/>
            <person name="Tedersoo L."/>
            <person name="Vaario L.-M."/>
            <person name="Yamada A."/>
            <person name="Yan M."/>
            <person name="Wang P."/>
            <person name="Xu J."/>
            <person name="Bruns T."/>
            <person name="Baldrian P."/>
            <person name="Vilgalys R."/>
            <person name="Henrissat B."/>
            <person name="Grigoriev I.V."/>
            <person name="Hibbett D."/>
            <person name="Nagy L.G."/>
            <person name="Martin F.M."/>
        </authorList>
    </citation>
    <scope>NUCLEOTIDE SEQUENCE</scope>
    <source>
        <strain evidence="1">P2</strain>
    </source>
</reference>
<feature type="non-terminal residue" evidence="1">
    <location>
        <position position="288"/>
    </location>
</feature>
<protein>
    <submittedName>
        <fullName evidence="1">Uncharacterized protein</fullName>
    </submittedName>
</protein>